<dbReference type="PANTHER" id="PTHR43652">
    <property type="entry name" value="BASIC AMINO ACID ANTIPORTER YFCC-RELATED"/>
    <property type="match status" value="1"/>
</dbReference>
<feature type="transmembrane region" description="Helical" evidence="9">
    <location>
        <begin position="395"/>
        <end position="415"/>
    </location>
</feature>
<keyword evidence="6" id="KW-0677">Repeat</keyword>
<evidence type="ECO:0000313" key="11">
    <source>
        <dbReference type="EMBL" id="MST55760.1"/>
    </source>
</evidence>
<dbReference type="InterPro" id="IPR004680">
    <property type="entry name" value="Cit_transptr-like_dom"/>
</dbReference>
<dbReference type="GO" id="GO:0005886">
    <property type="term" value="C:plasma membrane"/>
    <property type="evidence" value="ECO:0007669"/>
    <property type="project" value="UniProtKB-SubCell"/>
</dbReference>
<organism evidence="11 12">
    <name type="scientific">Pyramidobacter porci</name>
    <dbReference type="NCBI Taxonomy" id="2605789"/>
    <lineage>
        <taxon>Bacteria</taxon>
        <taxon>Thermotogati</taxon>
        <taxon>Synergistota</taxon>
        <taxon>Synergistia</taxon>
        <taxon>Synergistales</taxon>
        <taxon>Dethiosulfovibrionaceae</taxon>
        <taxon>Pyramidobacter</taxon>
    </lineage>
</organism>
<evidence type="ECO:0000313" key="12">
    <source>
        <dbReference type="Proteomes" id="UP000473699"/>
    </source>
</evidence>
<dbReference type="Proteomes" id="UP000473699">
    <property type="component" value="Unassembled WGS sequence"/>
</dbReference>
<evidence type="ECO:0000256" key="4">
    <source>
        <dbReference type="ARBA" id="ARBA00022475"/>
    </source>
</evidence>
<feature type="domain" description="Citrate transporter-like" evidence="10">
    <location>
        <begin position="15"/>
        <end position="351"/>
    </location>
</feature>
<accession>A0A6L5YBY9</accession>
<gene>
    <name evidence="11" type="ORF">FYJ74_06910</name>
</gene>
<evidence type="ECO:0000256" key="8">
    <source>
        <dbReference type="ARBA" id="ARBA00023136"/>
    </source>
</evidence>
<comment type="similarity">
    <text evidence="2">Belongs to the CitM (TC 2.A.11) transporter family.</text>
</comment>
<evidence type="ECO:0000256" key="6">
    <source>
        <dbReference type="ARBA" id="ARBA00022737"/>
    </source>
</evidence>
<evidence type="ECO:0000256" key="1">
    <source>
        <dbReference type="ARBA" id="ARBA00004651"/>
    </source>
</evidence>
<keyword evidence="5 9" id="KW-0812">Transmembrane</keyword>
<dbReference type="AlphaFoldDB" id="A0A6L5YBY9"/>
<feature type="transmembrane region" description="Helical" evidence="9">
    <location>
        <begin position="53"/>
        <end position="72"/>
    </location>
</feature>
<feature type="transmembrane region" description="Helical" evidence="9">
    <location>
        <begin position="93"/>
        <end position="116"/>
    </location>
</feature>
<reference evidence="11 12" key="1">
    <citation type="submission" date="2019-08" db="EMBL/GenBank/DDBJ databases">
        <title>In-depth cultivation of the pig gut microbiome towards novel bacterial diversity and tailored functional studies.</title>
        <authorList>
            <person name="Wylensek D."/>
            <person name="Hitch T.C.A."/>
            <person name="Clavel T."/>
        </authorList>
    </citation>
    <scope>NUCLEOTIDE SEQUENCE [LARGE SCALE GENOMIC DNA]</scope>
    <source>
        <strain evidence="11 12">SM-530-WT-4B</strain>
    </source>
</reference>
<proteinExistence type="inferred from homology"/>
<keyword evidence="12" id="KW-1185">Reference proteome</keyword>
<dbReference type="GO" id="GO:0015105">
    <property type="term" value="F:arsenite transmembrane transporter activity"/>
    <property type="evidence" value="ECO:0007669"/>
    <property type="project" value="InterPro"/>
</dbReference>
<protein>
    <submittedName>
        <fullName evidence="11">SLC13/DASS family transporter</fullName>
    </submittedName>
</protein>
<comment type="caution">
    <text evidence="11">The sequence shown here is derived from an EMBL/GenBank/DDBJ whole genome shotgun (WGS) entry which is preliminary data.</text>
</comment>
<keyword evidence="8 9" id="KW-0472">Membrane</keyword>
<feature type="transmembrane region" description="Helical" evidence="9">
    <location>
        <begin position="222"/>
        <end position="240"/>
    </location>
</feature>
<keyword evidence="4" id="KW-1003">Cell membrane</keyword>
<evidence type="ECO:0000256" key="7">
    <source>
        <dbReference type="ARBA" id="ARBA00022989"/>
    </source>
</evidence>
<feature type="transmembrane region" description="Helical" evidence="9">
    <location>
        <begin position="357"/>
        <end position="375"/>
    </location>
</feature>
<dbReference type="Pfam" id="PF03600">
    <property type="entry name" value="CitMHS"/>
    <property type="match status" value="1"/>
</dbReference>
<evidence type="ECO:0000256" key="3">
    <source>
        <dbReference type="ARBA" id="ARBA00022448"/>
    </source>
</evidence>
<dbReference type="EMBL" id="VUNH01000006">
    <property type="protein sequence ID" value="MST55760.1"/>
    <property type="molecule type" value="Genomic_DNA"/>
</dbReference>
<sequence>MSQMAIALIILAATIVLFIWEPVPILVTAIGASIAYAYAGIIPVGDIFKGYNSNTIVLLAGMMIVGSSLFHTGLTDIIGEKMVKITGKSERNIVLATLIVSCALSSVCSNIGVMTAMAPLVTAMCFSAGCGSSRTLMALLFGAQFGGFVTLVGVGSNASAANAMADLALTPFGFFGITPFGLGICVLGTLYFTFVGMKFLPDTGYVPEFAKVEKKPFDKNKAAIACITMGALLVVIALSPKKMPMHVAAVIGSLVIMGTKCMTVREAIAAIDWNCMLLVGSLTAISTGVQKSGAGAAMAELILQILGEHPSTFMITTVLFIAAALLTQVMSNIPTIMLFMPIGVSIAKAINVSPYPICMIITLAGAASYATPFAAPQNMMTVGWTQYRFVDYLKVGLPMLLVTYLVIVAVIPFYLPY</sequence>
<keyword evidence="3" id="KW-0813">Transport</keyword>
<name>A0A6L5YBY9_9BACT</name>
<evidence type="ECO:0000259" key="10">
    <source>
        <dbReference type="Pfam" id="PF03600"/>
    </source>
</evidence>
<evidence type="ECO:0000256" key="2">
    <source>
        <dbReference type="ARBA" id="ARBA00009843"/>
    </source>
</evidence>
<dbReference type="PRINTS" id="PR00758">
    <property type="entry name" value="ARSENICPUMP"/>
</dbReference>
<keyword evidence="7 9" id="KW-1133">Transmembrane helix</keyword>
<dbReference type="PANTHER" id="PTHR43652:SF2">
    <property type="entry name" value="BASIC AMINO ACID ANTIPORTER YFCC-RELATED"/>
    <property type="match status" value="1"/>
</dbReference>
<feature type="transmembrane region" description="Helical" evidence="9">
    <location>
        <begin position="136"/>
        <end position="155"/>
    </location>
</feature>
<dbReference type="InterPro" id="IPR000802">
    <property type="entry name" value="Arsenical_pump_ArsB"/>
</dbReference>
<evidence type="ECO:0000256" key="9">
    <source>
        <dbReference type="SAM" id="Phobius"/>
    </source>
</evidence>
<comment type="subcellular location">
    <subcellularLocation>
        <location evidence="1">Cell membrane</location>
        <topology evidence="1">Multi-pass membrane protein</topology>
    </subcellularLocation>
</comment>
<evidence type="ECO:0000256" key="5">
    <source>
        <dbReference type="ARBA" id="ARBA00022692"/>
    </source>
</evidence>
<dbReference type="InterPro" id="IPR051679">
    <property type="entry name" value="DASS-Related_Transporters"/>
</dbReference>
<dbReference type="RefSeq" id="WP_154528851.1">
    <property type="nucleotide sequence ID" value="NZ_VUNH01000006.1"/>
</dbReference>
<feature type="transmembrane region" description="Helical" evidence="9">
    <location>
        <begin position="167"/>
        <end position="192"/>
    </location>
</feature>